<gene>
    <name evidence="2" type="ORF">GPUH_LOCUS20715</name>
</gene>
<evidence type="ECO:0000313" key="2">
    <source>
        <dbReference type="EMBL" id="VDN36629.1"/>
    </source>
</evidence>
<accession>A0A183EIC4</accession>
<dbReference type="EMBL" id="UYRT01090971">
    <property type="protein sequence ID" value="VDN36629.1"/>
    <property type="molecule type" value="Genomic_DNA"/>
</dbReference>
<feature type="region of interest" description="Disordered" evidence="1">
    <location>
        <begin position="1"/>
        <end position="30"/>
    </location>
</feature>
<sequence length="106" mass="11730">GRNSNSAAETAKEVENGIRSRFTPPPRRKSSFADDCFCALKFESDDEDLCGPNLQENFKDTVVSTNVESSQAHSFKRKSVTRSITEKKSGSEAESDVDLDATIFDF</sequence>
<proteinExistence type="predicted"/>
<name>A0A183EIC4_9BILA</name>
<evidence type="ECO:0000256" key="1">
    <source>
        <dbReference type="SAM" id="MobiDB-lite"/>
    </source>
</evidence>
<feature type="region of interest" description="Disordered" evidence="1">
    <location>
        <begin position="74"/>
        <end position="94"/>
    </location>
</feature>
<dbReference type="Proteomes" id="UP000271098">
    <property type="component" value="Unassembled WGS sequence"/>
</dbReference>
<reference evidence="4" key="1">
    <citation type="submission" date="2016-06" db="UniProtKB">
        <authorList>
            <consortium name="WormBaseParasite"/>
        </authorList>
    </citation>
    <scope>IDENTIFICATION</scope>
</reference>
<organism evidence="4">
    <name type="scientific">Gongylonema pulchrum</name>
    <dbReference type="NCBI Taxonomy" id="637853"/>
    <lineage>
        <taxon>Eukaryota</taxon>
        <taxon>Metazoa</taxon>
        <taxon>Ecdysozoa</taxon>
        <taxon>Nematoda</taxon>
        <taxon>Chromadorea</taxon>
        <taxon>Rhabditida</taxon>
        <taxon>Spirurina</taxon>
        <taxon>Spiruromorpha</taxon>
        <taxon>Spiruroidea</taxon>
        <taxon>Gongylonematidae</taxon>
        <taxon>Gongylonema</taxon>
    </lineage>
</organism>
<dbReference type="AlphaFoldDB" id="A0A183EIC4"/>
<evidence type="ECO:0000313" key="4">
    <source>
        <dbReference type="WBParaSite" id="GPUH_0002074001-mRNA-1"/>
    </source>
</evidence>
<protein>
    <submittedName>
        <fullName evidence="4">Cell division cycle associated 7</fullName>
    </submittedName>
</protein>
<evidence type="ECO:0000313" key="3">
    <source>
        <dbReference type="Proteomes" id="UP000271098"/>
    </source>
</evidence>
<reference evidence="2 3" key="2">
    <citation type="submission" date="2018-11" db="EMBL/GenBank/DDBJ databases">
        <authorList>
            <consortium name="Pathogen Informatics"/>
        </authorList>
    </citation>
    <scope>NUCLEOTIDE SEQUENCE [LARGE SCALE GENOMIC DNA]</scope>
</reference>
<keyword evidence="3" id="KW-1185">Reference proteome</keyword>
<dbReference type="WBParaSite" id="GPUH_0002074001-mRNA-1">
    <property type="protein sequence ID" value="GPUH_0002074001-mRNA-1"/>
    <property type="gene ID" value="GPUH_0002074001"/>
</dbReference>